<evidence type="ECO:0000259" key="1">
    <source>
        <dbReference type="Pfam" id="PF10592"/>
    </source>
</evidence>
<dbReference type="InterPro" id="IPR018891">
    <property type="entry name" value="AIPR_C"/>
</dbReference>
<dbReference type="EMBL" id="QRWP01000007">
    <property type="protein sequence ID" value="RGT32640.1"/>
    <property type="molecule type" value="Genomic_DNA"/>
</dbReference>
<protein>
    <submittedName>
        <fullName evidence="2">AIPR protein</fullName>
    </submittedName>
</protein>
<dbReference type="Proteomes" id="UP000285159">
    <property type="component" value="Unassembled WGS sequence"/>
</dbReference>
<comment type="caution">
    <text evidence="2">The sequence shown here is derived from an EMBL/GenBank/DDBJ whole genome shotgun (WGS) entry which is preliminary data.</text>
</comment>
<accession>A0A412N3L3</accession>
<dbReference type="Pfam" id="PF10592">
    <property type="entry name" value="AIPR"/>
    <property type="match status" value="1"/>
</dbReference>
<name>A0A412N3L3_9BACE</name>
<evidence type="ECO:0000313" key="3">
    <source>
        <dbReference type="Proteomes" id="UP000285159"/>
    </source>
</evidence>
<sequence>MTKYNTLINILDAILREAPTSMCHKYPIANLSEERLNQARSRAFIHLYLKVSFGLLDFEQREHLLTDGAFDGGIDGYYISKESKTIYLIQSKFRTSTKNFEQKEIALDEILSMDIDRILKGETLDDYGNQYNGKILQLQREINNLEDIARYSYRVILLANLNNINDNNLRKLTGGYFCDIFNFERCYKDLVFPVISGTFYNASDVVVNIDLSNKNAGSKISYTVQTERGECEITVLFIPTIEIAKIMYKYKNSILKYNPRSYLGLEGQKVNDSITDTVLSTTTNEFALYNNGITILSDETYINERIGQKNKAQLIIKNPQIINGGQTSYTLSRIYAERNTTRCETIFEGKEVLVKIITLIENNNHENKLSLIRNISNATNQQTPVINADKISNDDLQIRIQQYLYEHYGLLYERKRGEFSDGIFCNYIRERDILERNLLFRMYYATNGNITKAREKKLFVNQNLTFEELTEQDKLDNAYFGYLCYNKINKMKQPNQRIDIDTYAKIRAMTILYKPSALSEYASAVDSNYEPFISHWNAFLEYFKDKSINKKTKINKKTGEKKIFPIYDYSKWYNSNQFEQDILSYFKRDKLHQYMSNADD</sequence>
<organism evidence="2 3">
    <name type="scientific">Bacteroides clarus</name>
    <dbReference type="NCBI Taxonomy" id="626929"/>
    <lineage>
        <taxon>Bacteria</taxon>
        <taxon>Pseudomonadati</taxon>
        <taxon>Bacteroidota</taxon>
        <taxon>Bacteroidia</taxon>
        <taxon>Bacteroidales</taxon>
        <taxon>Bacteroidaceae</taxon>
        <taxon>Bacteroides</taxon>
    </lineage>
</organism>
<proteinExistence type="predicted"/>
<evidence type="ECO:0000313" key="2">
    <source>
        <dbReference type="EMBL" id="RGT32640.1"/>
    </source>
</evidence>
<gene>
    <name evidence="2" type="ORF">DWX38_09235</name>
</gene>
<dbReference type="AlphaFoldDB" id="A0A412N3L3"/>
<reference evidence="2 3" key="1">
    <citation type="submission" date="2018-08" db="EMBL/GenBank/DDBJ databases">
        <title>A genome reference for cultivated species of the human gut microbiota.</title>
        <authorList>
            <person name="Zou Y."/>
            <person name="Xue W."/>
            <person name="Luo G."/>
        </authorList>
    </citation>
    <scope>NUCLEOTIDE SEQUENCE [LARGE SCALE GENOMIC DNA]</scope>
    <source>
        <strain evidence="2 3">AF19-1AC</strain>
    </source>
</reference>
<feature type="domain" description="Abortive phage infection protein C-terminal" evidence="1">
    <location>
        <begin position="256"/>
        <end position="508"/>
    </location>
</feature>
<dbReference type="RefSeq" id="WP_118468078.1">
    <property type="nucleotide sequence ID" value="NZ_QRWP01000007.1"/>
</dbReference>